<dbReference type="EMBL" id="QXFT01002257">
    <property type="protein sequence ID" value="KAE9301171.1"/>
    <property type="molecule type" value="Genomic_DNA"/>
</dbReference>
<gene>
    <name evidence="1" type="ORF">PR003_g22587</name>
</gene>
<dbReference type="AlphaFoldDB" id="A0A6A4D2U7"/>
<comment type="caution">
    <text evidence="1">The sequence shown here is derived from an EMBL/GenBank/DDBJ whole genome shotgun (WGS) entry which is preliminary data.</text>
</comment>
<reference evidence="1 2" key="1">
    <citation type="submission" date="2018-08" db="EMBL/GenBank/DDBJ databases">
        <title>Genomic investigation of the strawberry pathogen Phytophthora fragariae indicates pathogenicity is determined by transcriptional variation in three key races.</title>
        <authorList>
            <person name="Adams T.M."/>
            <person name="Armitage A.D."/>
            <person name="Sobczyk M.K."/>
            <person name="Bates H.J."/>
            <person name="Dunwell J.M."/>
            <person name="Nellist C.F."/>
            <person name="Harrison R.J."/>
        </authorList>
    </citation>
    <scope>NUCLEOTIDE SEQUENCE [LARGE SCALE GENOMIC DNA]</scope>
    <source>
        <strain evidence="1 2">SCRP333</strain>
    </source>
</reference>
<sequence>MEGDHKGLLLHLRSPHNPVRIQKVQRAFPVPSYAKARVDKFVCSQLDLLAEQLKDTTLTAQAAAHLWDDKKQSIMVGMIRHKREARKSLRNTYRKKLRRLYKQYDRVVAEAGVLGNVDSVANDAEAEAIQTILRRIAVTKTEWLRSRQRRLFREHTWWKGKTTKAFFRWISCKFGDNVIPTLQAMVKSPARAPHEKADILADAWASGFQGGGEECTEEDVPQWMAAGPTADVLELGTPDVITEDRVSAALRACKAGKACGPDRLGNDWYREYDTTLVPLLTRLYKLWYSAHCFPASFLTRTSSV</sequence>
<evidence type="ECO:0000313" key="2">
    <source>
        <dbReference type="Proteomes" id="UP000434957"/>
    </source>
</evidence>
<protein>
    <submittedName>
        <fullName evidence="1">Uncharacterized protein</fullName>
    </submittedName>
</protein>
<dbReference type="Proteomes" id="UP000434957">
    <property type="component" value="Unassembled WGS sequence"/>
</dbReference>
<accession>A0A6A4D2U7</accession>
<name>A0A6A4D2U7_9STRA</name>
<evidence type="ECO:0000313" key="1">
    <source>
        <dbReference type="EMBL" id="KAE9301171.1"/>
    </source>
</evidence>
<organism evidence="1 2">
    <name type="scientific">Phytophthora rubi</name>
    <dbReference type="NCBI Taxonomy" id="129364"/>
    <lineage>
        <taxon>Eukaryota</taxon>
        <taxon>Sar</taxon>
        <taxon>Stramenopiles</taxon>
        <taxon>Oomycota</taxon>
        <taxon>Peronosporomycetes</taxon>
        <taxon>Peronosporales</taxon>
        <taxon>Peronosporaceae</taxon>
        <taxon>Phytophthora</taxon>
    </lineage>
</organism>
<proteinExistence type="predicted"/>
<keyword evidence="2" id="KW-1185">Reference proteome</keyword>